<keyword evidence="11" id="KW-1185">Reference proteome</keyword>
<dbReference type="GO" id="GO:0032993">
    <property type="term" value="C:protein-DNA complex"/>
    <property type="evidence" value="ECO:0007669"/>
    <property type="project" value="TreeGrafter"/>
</dbReference>
<evidence type="ECO:0000256" key="2">
    <source>
        <dbReference type="ARBA" id="ARBA00023012"/>
    </source>
</evidence>
<dbReference type="SMART" id="SM00862">
    <property type="entry name" value="Trans_reg_C"/>
    <property type="match status" value="1"/>
</dbReference>
<dbReference type="OrthoDB" id="4481605at2"/>
<name>A0A1Q5Q5R3_9ACTO</name>
<dbReference type="InterPro" id="IPR036388">
    <property type="entry name" value="WH-like_DNA-bd_sf"/>
</dbReference>
<dbReference type="Gene3D" id="1.10.10.10">
    <property type="entry name" value="Winged helix-like DNA-binding domain superfamily/Winged helix DNA-binding domain"/>
    <property type="match status" value="1"/>
</dbReference>
<evidence type="ECO:0000256" key="7">
    <source>
        <dbReference type="PROSITE-ProRule" id="PRU01091"/>
    </source>
</evidence>
<feature type="domain" description="OmpR/PhoB-type" evidence="9">
    <location>
        <begin position="128"/>
        <end position="225"/>
    </location>
</feature>
<dbReference type="GO" id="GO:0006355">
    <property type="term" value="P:regulation of DNA-templated transcription"/>
    <property type="evidence" value="ECO:0007669"/>
    <property type="project" value="InterPro"/>
</dbReference>
<evidence type="ECO:0008006" key="12">
    <source>
        <dbReference type="Google" id="ProtNLM"/>
    </source>
</evidence>
<dbReference type="SUPFAM" id="SSF52172">
    <property type="entry name" value="CheY-like"/>
    <property type="match status" value="1"/>
</dbReference>
<dbReference type="InterPro" id="IPR011006">
    <property type="entry name" value="CheY-like_superfamily"/>
</dbReference>
<reference evidence="11" key="1">
    <citation type="submission" date="2016-12" db="EMBL/GenBank/DDBJ databases">
        <authorList>
            <person name="Meng X."/>
        </authorList>
    </citation>
    <scope>NUCLEOTIDE SEQUENCE [LARGE SCALE GENOMIC DNA]</scope>
    <source>
        <strain evidence="11">DSM 19116</strain>
    </source>
</reference>
<dbReference type="FunFam" id="3.40.50.2300:FF:000001">
    <property type="entry name" value="DNA-binding response regulator PhoB"/>
    <property type="match status" value="1"/>
</dbReference>
<dbReference type="PANTHER" id="PTHR48111:SF40">
    <property type="entry name" value="PHOSPHATE REGULON TRANSCRIPTIONAL REGULATORY PROTEIN PHOB"/>
    <property type="match status" value="1"/>
</dbReference>
<dbReference type="RefSeq" id="WP_073715393.1">
    <property type="nucleotide sequence ID" value="NZ_MQVR01000001.1"/>
</dbReference>
<dbReference type="PROSITE" id="PS51755">
    <property type="entry name" value="OMPR_PHOB"/>
    <property type="match status" value="1"/>
</dbReference>
<dbReference type="Pfam" id="PF00486">
    <property type="entry name" value="Trans_reg_C"/>
    <property type="match status" value="1"/>
</dbReference>
<keyword evidence="3" id="KW-0805">Transcription regulation</keyword>
<feature type="modified residue" description="4-aspartylphosphate" evidence="6">
    <location>
        <position position="56"/>
    </location>
</feature>
<comment type="caution">
    <text evidence="10">The sequence shown here is derived from an EMBL/GenBank/DDBJ whole genome shotgun (WGS) entry which is preliminary data.</text>
</comment>
<dbReference type="CDD" id="cd00383">
    <property type="entry name" value="trans_reg_C"/>
    <property type="match status" value="1"/>
</dbReference>
<evidence type="ECO:0000256" key="1">
    <source>
        <dbReference type="ARBA" id="ARBA00022553"/>
    </source>
</evidence>
<evidence type="ECO:0000256" key="4">
    <source>
        <dbReference type="ARBA" id="ARBA00023125"/>
    </source>
</evidence>
<dbReference type="CDD" id="cd17574">
    <property type="entry name" value="REC_OmpR"/>
    <property type="match status" value="1"/>
</dbReference>
<feature type="domain" description="Response regulatory" evidence="8">
    <location>
        <begin position="7"/>
        <end position="120"/>
    </location>
</feature>
<keyword evidence="5" id="KW-0804">Transcription</keyword>
<dbReference type="SMART" id="SM00448">
    <property type="entry name" value="REC"/>
    <property type="match status" value="1"/>
</dbReference>
<dbReference type="GO" id="GO:0000976">
    <property type="term" value="F:transcription cis-regulatory region binding"/>
    <property type="evidence" value="ECO:0007669"/>
    <property type="project" value="TreeGrafter"/>
</dbReference>
<evidence type="ECO:0000259" key="9">
    <source>
        <dbReference type="PROSITE" id="PS51755"/>
    </source>
</evidence>
<dbReference type="EMBL" id="MQVR01000001">
    <property type="protein sequence ID" value="OKL55167.1"/>
    <property type="molecule type" value="Genomic_DNA"/>
</dbReference>
<dbReference type="PANTHER" id="PTHR48111">
    <property type="entry name" value="REGULATOR OF RPOS"/>
    <property type="match status" value="1"/>
</dbReference>
<dbReference type="PROSITE" id="PS50110">
    <property type="entry name" value="RESPONSE_REGULATORY"/>
    <property type="match status" value="1"/>
</dbReference>
<dbReference type="AlphaFoldDB" id="A0A1Q5Q5R3"/>
<keyword evidence="4 7" id="KW-0238">DNA-binding</keyword>
<evidence type="ECO:0000256" key="6">
    <source>
        <dbReference type="PROSITE-ProRule" id="PRU00169"/>
    </source>
</evidence>
<evidence type="ECO:0000256" key="5">
    <source>
        <dbReference type="ARBA" id="ARBA00023163"/>
    </source>
</evidence>
<dbReference type="Pfam" id="PF00072">
    <property type="entry name" value="Response_reg"/>
    <property type="match status" value="1"/>
</dbReference>
<proteinExistence type="predicted"/>
<feature type="DNA-binding region" description="OmpR/PhoB-type" evidence="7">
    <location>
        <begin position="128"/>
        <end position="225"/>
    </location>
</feature>
<dbReference type="InterPro" id="IPR001789">
    <property type="entry name" value="Sig_transdc_resp-reg_receiver"/>
</dbReference>
<dbReference type="Proteomes" id="UP000185628">
    <property type="component" value="Unassembled WGS sequence"/>
</dbReference>
<protein>
    <recommendedName>
        <fullName evidence="12">DNA-binding response regulator, OmpR family, contains REC and winged-helix (WHTH) domain</fullName>
    </recommendedName>
</protein>
<gene>
    <name evidence="10" type="ORF">BSZ39_00230</name>
</gene>
<evidence type="ECO:0000313" key="10">
    <source>
        <dbReference type="EMBL" id="OKL55167.1"/>
    </source>
</evidence>
<keyword evidence="1 6" id="KW-0597">Phosphoprotein</keyword>
<dbReference type="InterPro" id="IPR001867">
    <property type="entry name" value="OmpR/PhoB-type_DNA-bd"/>
</dbReference>
<evidence type="ECO:0000313" key="11">
    <source>
        <dbReference type="Proteomes" id="UP000185628"/>
    </source>
</evidence>
<dbReference type="GO" id="GO:0005829">
    <property type="term" value="C:cytosol"/>
    <property type="evidence" value="ECO:0007669"/>
    <property type="project" value="TreeGrafter"/>
</dbReference>
<organism evidence="10 11">
    <name type="scientific">Bowdeniella nasicola</name>
    <dbReference type="NCBI Taxonomy" id="208480"/>
    <lineage>
        <taxon>Bacteria</taxon>
        <taxon>Bacillati</taxon>
        <taxon>Actinomycetota</taxon>
        <taxon>Actinomycetes</taxon>
        <taxon>Actinomycetales</taxon>
        <taxon>Actinomycetaceae</taxon>
        <taxon>Bowdeniella</taxon>
    </lineage>
</organism>
<dbReference type="InterPro" id="IPR039420">
    <property type="entry name" value="WalR-like"/>
</dbReference>
<dbReference type="Gene3D" id="6.10.250.690">
    <property type="match status" value="1"/>
</dbReference>
<accession>A0A1Q5Q5R3</accession>
<dbReference type="Gene3D" id="3.40.50.2300">
    <property type="match status" value="1"/>
</dbReference>
<keyword evidence="2" id="KW-0902">Two-component regulatory system</keyword>
<dbReference type="GO" id="GO:0000156">
    <property type="term" value="F:phosphorelay response regulator activity"/>
    <property type="evidence" value="ECO:0007669"/>
    <property type="project" value="TreeGrafter"/>
</dbReference>
<evidence type="ECO:0000256" key="3">
    <source>
        <dbReference type="ARBA" id="ARBA00023015"/>
    </source>
</evidence>
<evidence type="ECO:0000259" key="8">
    <source>
        <dbReference type="PROSITE" id="PS50110"/>
    </source>
</evidence>
<sequence length="231" mass="25613">MSEDTGRILVVEDEPQMADIIEFVLAKHDFAPLLAPTGEAGWHALRNHQIDAIVLDVMLPDITGIQLCERIRAVSDVPIIFLSALGSETERIRGLEAGADDYLAKPFSPRELALRVRVLLARSRATRRPDIVVGDLSIEVDSPRAQYRDRQIRLTATSHALLRALARTPGEAVAINDLLNEVWQTSARHGGKEMVKTAMYRLRQELGDAASLVVNQRGAGYLLRSHSRDHS</sequence>